<dbReference type="EMBL" id="WVHS01000003">
    <property type="protein sequence ID" value="MXV16434.1"/>
    <property type="molecule type" value="Genomic_DNA"/>
</dbReference>
<keyword evidence="3" id="KW-1185">Reference proteome</keyword>
<dbReference type="RefSeq" id="WP_160907428.1">
    <property type="nucleotide sequence ID" value="NZ_WVHS01000003.1"/>
</dbReference>
<name>A0A7K1XZJ2_9SPHI</name>
<reference evidence="2 3" key="1">
    <citation type="submission" date="2019-11" db="EMBL/GenBank/DDBJ databases">
        <title>Pedobacter sp. HMF7056 Genome sequencing and assembly.</title>
        <authorList>
            <person name="Kang H."/>
            <person name="Kim H."/>
            <person name="Joh K."/>
        </authorList>
    </citation>
    <scope>NUCLEOTIDE SEQUENCE [LARGE SCALE GENOMIC DNA]</scope>
    <source>
        <strain evidence="2 3">HMF7056</strain>
    </source>
</reference>
<proteinExistence type="predicted"/>
<feature type="chain" id="PRO_5029824906" evidence="1">
    <location>
        <begin position="22"/>
        <end position="558"/>
    </location>
</feature>
<dbReference type="Proteomes" id="UP000451233">
    <property type="component" value="Unassembled WGS sequence"/>
</dbReference>
<comment type="caution">
    <text evidence="2">The sequence shown here is derived from an EMBL/GenBank/DDBJ whole genome shotgun (WGS) entry which is preliminary data.</text>
</comment>
<dbReference type="Pfam" id="PF13585">
    <property type="entry name" value="CHU_C"/>
    <property type="match status" value="1"/>
</dbReference>
<protein>
    <submittedName>
        <fullName evidence="2">T9SS type B sorting domain-containing protein</fullName>
    </submittedName>
</protein>
<accession>A0A7K1XZJ2</accession>
<sequence>MEFKHWLFTALFCLAALAALGQTVVECPQNIGFEKGTFANWQCLTGEISETTQTDPGGVITLSPSGSINGRHTVISDGVDEYGDFSLKSPNGSKYVIKLGNNEGGRGAEGISYTLKVPANAPTYSVIFNYALVLQNPGHPTLLEQPRFIATVINETTNTTTPCGSFTFIAASNQPGFSISAKDASVTYKPWSAAAIDLSAYQGHTVRLEFTTNDCTHTRHFGYAYLDFAENCSAPISGAAVCTGDRSTVLSAVPGFERYRWYKPDTQEELGTTESITLSPVPPPGTRIAVDMFAFPGLGCDQTLVTTITGVALNVNPPQASCYPVDLTATAIIAGSTAGLTYTYWKDAALREQVPDPRNITASGTYYLQAQAPSGCKLVREVDVIYNPVLPIEVIQQPQIQYPATLDLGASFLPDPRLTYSYWLDTAMKIPIREDPHRVRFGGDYYLKGVSSEGCTVTAKLFADILVLDIDIPNVFTPNGDGINDVLTVDLNRPVDLNYLKIYNRWGALVFQTRDITNFWTGRNQNGSNAPGGTYYWVIDGKENLMPYKRSGAVTLVR</sequence>
<gene>
    <name evidence="2" type="ORF">GS398_14065</name>
</gene>
<evidence type="ECO:0000256" key="1">
    <source>
        <dbReference type="SAM" id="SignalP"/>
    </source>
</evidence>
<dbReference type="NCBIfam" id="TIGR04131">
    <property type="entry name" value="Bac_Flav_CTERM"/>
    <property type="match status" value="1"/>
</dbReference>
<organism evidence="2 3">
    <name type="scientific">Hufsiella ginkgonis</name>
    <dbReference type="NCBI Taxonomy" id="2695274"/>
    <lineage>
        <taxon>Bacteria</taxon>
        <taxon>Pseudomonadati</taxon>
        <taxon>Bacteroidota</taxon>
        <taxon>Sphingobacteriia</taxon>
        <taxon>Sphingobacteriales</taxon>
        <taxon>Sphingobacteriaceae</taxon>
        <taxon>Hufsiella</taxon>
    </lineage>
</organism>
<feature type="signal peptide" evidence="1">
    <location>
        <begin position="1"/>
        <end position="21"/>
    </location>
</feature>
<evidence type="ECO:0000313" key="2">
    <source>
        <dbReference type="EMBL" id="MXV16434.1"/>
    </source>
</evidence>
<dbReference type="AlphaFoldDB" id="A0A7K1XZJ2"/>
<keyword evidence="1" id="KW-0732">Signal</keyword>
<dbReference type="InterPro" id="IPR026341">
    <property type="entry name" value="T9SS_type_B"/>
</dbReference>
<evidence type="ECO:0000313" key="3">
    <source>
        <dbReference type="Proteomes" id="UP000451233"/>
    </source>
</evidence>